<dbReference type="InterPro" id="IPR036909">
    <property type="entry name" value="Cyt_c-like_dom_sf"/>
</dbReference>
<keyword evidence="13" id="KW-1185">Reference proteome</keyword>
<keyword evidence="10" id="KW-0679">Respiratory chain</keyword>
<evidence type="ECO:0000313" key="13">
    <source>
        <dbReference type="Proteomes" id="UP001209878"/>
    </source>
</evidence>
<dbReference type="FunFam" id="1.10.760.10:FF:000001">
    <property type="entry name" value="Cytochrome c iso-1"/>
    <property type="match status" value="1"/>
</dbReference>
<protein>
    <recommendedName>
        <fullName evidence="11">Cytochrome c domain-containing protein</fullName>
    </recommendedName>
</protein>
<evidence type="ECO:0000313" key="12">
    <source>
        <dbReference type="EMBL" id="KAK2180412.1"/>
    </source>
</evidence>
<sequence>MTLCVLDKMGDVELGRKVFIQKCAHCHNDEPGGKHKQGPNLFGLVGSKTGQSPGYSYTEANRNRDIVWDAETLNTYLHNPKKFIPGTKMIFPGLKKKVERQNLIAYLETRK</sequence>
<evidence type="ECO:0000256" key="4">
    <source>
        <dbReference type="ARBA" id="ARBA00022617"/>
    </source>
</evidence>
<keyword evidence="4 8" id="KW-0349">Heme</keyword>
<comment type="PTM">
    <text evidence="10">Binds 1 heme group per subunit.</text>
</comment>
<dbReference type="Gene3D" id="1.10.760.10">
    <property type="entry name" value="Cytochrome c-like domain"/>
    <property type="match status" value="1"/>
</dbReference>
<evidence type="ECO:0000256" key="8">
    <source>
        <dbReference type="PROSITE-ProRule" id="PRU00433"/>
    </source>
</evidence>
<reference evidence="12" key="1">
    <citation type="journal article" date="2023" name="Mol. Biol. Evol.">
        <title>Third-Generation Sequencing Reveals the Adaptive Role of the Epigenome in Three Deep-Sea Polychaetes.</title>
        <authorList>
            <person name="Perez M."/>
            <person name="Aroh O."/>
            <person name="Sun Y."/>
            <person name="Lan Y."/>
            <person name="Juniper S.K."/>
            <person name="Young C.R."/>
            <person name="Angers B."/>
            <person name="Qian P.Y."/>
        </authorList>
    </citation>
    <scope>NUCLEOTIDE SEQUENCE</scope>
    <source>
        <strain evidence="12">R07B-5</strain>
    </source>
</reference>
<organism evidence="12 13">
    <name type="scientific">Ridgeia piscesae</name>
    <name type="common">Tubeworm</name>
    <dbReference type="NCBI Taxonomy" id="27915"/>
    <lineage>
        <taxon>Eukaryota</taxon>
        <taxon>Metazoa</taxon>
        <taxon>Spiralia</taxon>
        <taxon>Lophotrochozoa</taxon>
        <taxon>Annelida</taxon>
        <taxon>Polychaeta</taxon>
        <taxon>Sedentaria</taxon>
        <taxon>Canalipalpata</taxon>
        <taxon>Sabellida</taxon>
        <taxon>Siboglinidae</taxon>
        <taxon>Ridgeia</taxon>
    </lineage>
</organism>
<evidence type="ECO:0000259" key="11">
    <source>
        <dbReference type="PROSITE" id="PS51007"/>
    </source>
</evidence>
<evidence type="ECO:0000256" key="3">
    <source>
        <dbReference type="ARBA" id="ARBA00022448"/>
    </source>
</evidence>
<keyword evidence="5 8" id="KW-0479">Metal-binding</keyword>
<dbReference type="Pfam" id="PF00034">
    <property type="entry name" value="Cytochrom_C"/>
    <property type="match status" value="1"/>
</dbReference>
<dbReference type="AlphaFoldDB" id="A0AAD9NRS5"/>
<dbReference type="PROSITE" id="PS51007">
    <property type="entry name" value="CYTC"/>
    <property type="match status" value="1"/>
</dbReference>
<comment type="similarity">
    <text evidence="2 9">Belongs to the cytochrome c family.</text>
</comment>
<dbReference type="InterPro" id="IPR009056">
    <property type="entry name" value="Cyt_c-like_dom"/>
</dbReference>
<comment type="caution">
    <text evidence="12">The sequence shown here is derived from an EMBL/GenBank/DDBJ whole genome shotgun (WGS) entry which is preliminary data.</text>
</comment>
<dbReference type="GO" id="GO:0009055">
    <property type="term" value="F:electron transfer activity"/>
    <property type="evidence" value="ECO:0007669"/>
    <property type="project" value="InterPro"/>
</dbReference>
<keyword evidence="3 10" id="KW-0813">Transport</keyword>
<dbReference type="GO" id="GO:0046872">
    <property type="term" value="F:metal ion binding"/>
    <property type="evidence" value="ECO:0007669"/>
    <property type="project" value="UniProtKB-KW"/>
</dbReference>
<gene>
    <name evidence="12" type="ORF">NP493_444g02029</name>
</gene>
<keyword evidence="10" id="KW-0496">Mitochondrion</keyword>
<evidence type="ECO:0000256" key="6">
    <source>
        <dbReference type="ARBA" id="ARBA00022982"/>
    </source>
</evidence>
<evidence type="ECO:0000256" key="2">
    <source>
        <dbReference type="ARBA" id="ARBA00006488"/>
    </source>
</evidence>
<evidence type="ECO:0000256" key="1">
    <source>
        <dbReference type="ARBA" id="ARBA00004569"/>
    </source>
</evidence>
<dbReference type="GO" id="GO:0005758">
    <property type="term" value="C:mitochondrial intermembrane space"/>
    <property type="evidence" value="ECO:0007669"/>
    <property type="project" value="UniProtKB-SubCell"/>
</dbReference>
<evidence type="ECO:0000256" key="7">
    <source>
        <dbReference type="ARBA" id="ARBA00023004"/>
    </source>
</evidence>
<dbReference type="InterPro" id="IPR002327">
    <property type="entry name" value="Cyt_c_1A/1B"/>
</dbReference>
<dbReference type="GO" id="GO:0020037">
    <property type="term" value="F:heme binding"/>
    <property type="evidence" value="ECO:0007669"/>
    <property type="project" value="InterPro"/>
</dbReference>
<accession>A0AAD9NRS5</accession>
<dbReference type="PANTHER" id="PTHR11961">
    <property type="entry name" value="CYTOCHROME C"/>
    <property type="match status" value="1"/>
</dbReference>
<evidence type="ECO:0000256" key="5">
    <source>
        <dbReference type="ARBA" id="ARBA00022723"/>
    </source>
</evidence>
<keyword evidence="7 8" id="KW-0408">Iron</keyword>
<proteinExistence type="inferred from homology"/>
<dbReference type="PRINTS" id="PR00604">
    <property type="entry name" value="CYTCHRMECIAB"/>
</dbReference>
<dbReference type="EMBL" id="JAODUO010000444">
    <property type="protein sequence ID" value="KAK2180412.1"/>
    <property type="molecule type" value="Genomic_DNA"/>
</dbReference>
<keyword evidence="6 10" id="KW-0249">Electron transport</keyword>
<dbReference type="SUPFAM" id="SSF46626">
    <property type="entry name" value="Cytochrome c"/>
    <property type="match status" value="1"/>
</dbReference>
<feature type="domain" description="Cytochrome c" evidence="11">
    <location>
        <begin position="10"/>
        <end position="111"/>
    </location>
</feature>
<dbReference type="Proteomes" id="UP001209878">
    <property type="component" value="Unassembled WGS sequence"/>
</dbReference>
<evidence type="ECO:0000256" key="9">
    <source>
        <dbReference type="RuleBase" id="RU004426"/>
    </source>
</evidence>
<name>A0AAD9NRS5_RIDPI</name>
<comment type="subcellular location">
    <subcellularLocation>
        <location evidence="1">Mitochondrion intermembrane space</location>
    </subcellularLocation>
</comment>
<comment type="function">
    <text evidence="10">Electron carrier protein. The oxidized form of the cytochrome c heme group can accept an electron from the heme group of the cytochrome c1 subunit of cytochrome reductase. Cytochrome c then transfers this electron to the cytochrome oxidase complex, the final protein carrier in the mitochondrial electron-transport chain.</text>
</comment>
<evidence type="ECO:0000256" key="10">
    <source>
        <dbReference type="RuleBase" id="RU004427"/>
    </source>
</evidence>